<feature type="compositionally biased region" description="Basic and acidic residues" evidence="8">
    <location>
        <begin position="195"/>
        <end position="204"/>
    </location>
</feature>
<keyword evidence="5 9" id="KW-1133">Transmembrane helix</keyword>
<reference evidence="11" key="1">
    <citation type="submission" date="2025-08" db="UniProtKB">
        <authorList>
            <consortium name="RefSeq"/>
        </authorList>
    </citation>
    <scope>IDENTIFICATION</scope>
    <source>
        <tissue evidence="11">Muscle</tissue>
    </source>
</reference>
<dbReference type="Pfam" id="PF14936">
    <property type="entry name" value="p53-inducible11"/>
    <property type="match status" value="1"/>
</dbReference>
<feature type="transmembrane region" description="Helical" evidence="9">
    <location>
        <begin position="161"/>
        <end position="178"/>
    </location>
</feature>
<keyword evidence="3" id="KW-0597">Phosphoprotein</keyword>
<dbReference type="PANTHER" id="PTHR31584">
    <property type="entry name" value="TUMOR PROTEIN P53-INDUCIBLE PROTEIN 11"/>
    <property type="match status" value="1"/>
</dbReference>
<feature type="transmembrane region" description="Helical" evidence="9">
    <location>
        <begin position="128"/>
        <end position="149"/>
    </location>
</feature>
<proteinExistence type="predicted"/>
<comment type="subcellular location">
    <subcellularLocation>
        <location evidence="1">Membrane</location>
        <topology evidence="1">Multi-pass membrane protein</topology>
    </subcellularLocation>
</comment>
<evidence type="ECO:0000256" key="5">
    <source>
        <dbReference type="ARBA" id="ARBA00022989"/>
    </source>
</evidence>
<evidence type="ECO:0000256" key="9">
    <source>
        <dbReference type="SAM" id="Phobius"/>
    </source>
</evidence>
<evidence type="ECO:0000313" key="10">
    <source>
        <dbReference type="Proteomes" id="UP000694941"/>
    </source>
</evidence>
<dbReference type="PANTHER" id="PTHR31584:SF1">
    <property type="entry name" value="TUMOR PROTEIN P53-INDUCIBLE PROTEIN 11"/>
    <property type="match status" value="1"/>
</dbReference>
<keyword evidence="6 9" id="KW-0472">Membrane</keyword>
<evidence type="ECO:0000313" key="11">
    <source>
        <dbReference type="RefSeq" id="XP_013773823.1"/>
    </source>
</evidence>
<organism evidence="10 11">
    <name type="scientific">Limulus polyphemus</name>
    <name type="common">Atlantic horseshoe crab</name>
    <dbReference type="NCBI Taxonomy" id="6850"/>
    <lineage>
        <taxon>Eukaryota</taxon>
        <taxon>Metazoa</taxon>
        <taxon>Ecdysozoa</taxon>
        <taxon>Arthropoda</taxon>
        <taxon>Chelicerata</taxon>
        <taxon>Merostomata</taxon>
        <taxon>Xiphosura</taxon>
        <taxon>Limulidae</taxon>
        <taxon>Limulus</taxon>
    </lineage>
</organism>
<dbReference type="RefSeq" id="XP_013773823.1">
    <property type="nucleotide sequence ID" value="XM_013918369.2"/>
</dbReference>
<name>A0ABM1B340_LIMPO</name>
<accession>A0ABM1B340</accession>
<evidence type="ECO:0000256" key="8">
    <source>
        <dbReference type="SAM" id="MobiDB-lite"/>
    </source>
</evidence>
<dbReference type="GeneID" id="106458817"/>
<keyword evidence="4 9" id="KW-0812">Transmembrane</keyword>
<dbReference type="InterPro" id="IPR028266">
    <property type="entry name" value="TP53I11"/>
</dbReference>
<evidence type="ECO:0000256" key="3">
    <source>
        <dbReference type="ARBA" id="ARBA00022553"/>
    </source>
</evidence>
<protein>
    <recommendedName>
        <fullName evidence="2">Tumor protein p53-inducible protein 11</fullName>
    </recommendedName>
    <alternativeName>
        <fullName evidence="7">p53-induced gene 11 protein</fullName>
    </alternativeName>
</protein>
<feature type="transmembrane region" description="Helical" evidence="9">
    <location>
        <begin position="58"/>
        <end position="77"/>
    </location>
</feature>
<evidence type="ECO:0000256" key="7">
    <source>
        <dbReference type="ARBA" id="ARBA00032100"/>
    </source>
</evidence>
<dbReference type="Proteomes" id="UP000694941">
    <property type="component" value="Unplaced"/>
</dbReference>
<evidence type="ECO:0000256" key="1">
    <source>
        <dbReference type="ARBA" id="ARBA00004141"/>
    </source>
</evidence>
<feature type="transmembrane region" description="Helical" evidence="9">
    <location>
        <begin position="97"/>
        <end position="116"/>
    </location>
</feature>
<evidence type="ECO:0000256" key="4">
    <source>
        <dbReference type="ARBA" id="ARBA00022692"/>
    </source>
</evidence>
<keyword evidence="10" id="KW-1185">Reference proteome</keyword>
<evidence type="ECO:0000256" key="6">
    <source>
        <dbReference type="ARBA" id="ARBA00023136"/>
    </source>
</evidence>
<gene>
    <name evidence="11" type="primary">LOC106458817</name>
</gene>
<sequence length="237" mass="26594">MLLNTRKHSSGDLLSRLKTRKILGVGETDNGDVHRSKISQVLGHNEHLYVKFPKGYTVWYFSMAIFFTVSGVINYLPSSNFCQGSPKSSMDQDLTGLSNRFYGASQLAFATLFWCFWDTTDKTVVRRLIAAVQLAHVLQLIAVILYSWNEDWRGSRRLGNLVVRFLAACLNGYFYRAVGSSNAGIRKSFSLKDLSDSEIKRQPCETEEEGSSVDGSEIPTNIDDTTDELSPAEKKTK</sequence>
<feature type="region of interest" description="Disordered" evidence="8">
    <location>
        <begin position="195"/>
        <end position="237"/>
    </location>
</feature>
<evidence type="ECO:0000256" key="2">
    <source>
        <dbReference type="ARBA" id="ARBA00019449"/>
    </source>
</evidence>